<dbReference type="InterPro" id="IPR036396">
    <property type="entry name" value="Cyt_P450_sf"/>
</dbReference>
<keyword evidence="8 10" id="KW-0503">Monooxygenase</keyword>
<dbReference type="Gene3D" id="1.10.630.10">
    <property type="entry name" value="Cytochrome P450"/>
    <property type="match status" value="1"/>
</dbReference>
<evidence type="ECO:0000256" key="1">
    <source>
        <dbReference type="ARBA" id="ARBA00001971"/>
    </source>
</evidence>
<dbReference type="CDD" id="cd11041">
    <property type="entry name" value="CYP503A1-like"/>
    <property type="match status" value="1"/>
</dbReference>
<dbReference type="InterPro" id="IPR002403">
    <property type="entry name" value="Cyt_P450_E_grp-IV"/>
</dbReference>
<comment type="cofactor">
    <cofactor evidence="1 9">
        <name>heme</name>
        <dbReference type="ChEBI" id="CHEBI:30413"/>
    </cofactor>
</comment>
<keyword evidence="7 9" id="KW-0408">Iron</keyword>
<dbReference type="OrthoDB" id="1844152at2759"/>
<evidence type="ECO:0000256" key="3">
    <source>
        <dbReference type="ARBA" id="ARBA00010617"/>
    </source>
</evidence>
<keyword evidence="4 9" id="KW-0349">Heme</keyword>
<name>A0A6A5SET4_9PLEO</name>
<feature type="non-terminal residue" evidence="10">
    <location>
        <position position="532"/>
    </location>
</feature>
<evidence type="ECO:0000256" key="2">
    <source>
        <dbReference type="ARBA" id="ARBA00004685"/>
    </source>
</evidence>
<keyword evidence="6" id="KW-0560">Oxidoreductase</keyword>
<proteinExistence type="inferred from homology"/>
<evidence type="ECO:0000313" key="10">
    <source>
        <dbReference type="EMBL" id="KAF1937026.1"/>
    </source>
</evidence>
<comment type="pathway">
    <text evidence="2">Mycotoxin biosynthesis.</text>
</comment>
<dbReference type="PANTHER" id="PTHR46206">
    <property type="entry name" value="CYTOCHROME P450"/>
    <property type="match status" value="1"/>
</dbReference>
<keyword evidence="5 9" id="KW-0479">Metal-binding</keyword>
<feature type="binding site" description="axial binding residue" evidence="9">
    <location>
        <position position="469"/>
    </location>
    <ligand>
        <name>heme</name>
        <dbReference type="ChEBI" id="CHEBI:30413"/>
    </ligand>
    <ligandPart>
        <name>Fe</name>
        <dbReference type="ChEBI" id="CHEBI:18248"/>
    </ligandPart>
</feature>
<evidence type="ECO:0000256" key="5">
    <source>
        <dbReference type="ARBA" id="ARBA00022723"/>
    </source>
</evidence>
<dbReference type="Proteomes" id="UP000800038">
    <property type="component" value="Unassembled WGS sequence"/>
</dbReference>
<dbReference type="EMBL" id="ML976157">
    <property type="protein sequence ID" value="KAF1937026.1"/>
    <property type="molecule type" value="Genomic_DNA"/>
</dbReference>
<dbReference type="GO" id="GO:0020037">
    <property type="term" value="F:heme binding"/>
    <property type="evidence" value="ECO:0007669"/>
    <property type="project" value="InterPro"/>
</dbReference>
<comment type="similarity">
    <text evidence="3">Belongs to the cytochrome P450 family.</text>
</comment>
<evidence type="ECO:0000256" key="9">
    <source>
        <dbReference type="PIRSR" id="PIRSR602403-1"/>
    </source>
</evidence>
<reference evidence="10" key="1">
    <citation type="journal article" date="2020" name="Stud. Mycol.">
        <title>101 Dothideomycetes genomes: a test case for predicting lifestyles and emergence of pathogens.</title>
        <authorList>
            <person name="Haridas S."/>
            <person name="Albert R."/>
            <person name="Binder M."/>
            <person name="Bloem J."/>
            <person name="Labutti K."/>
            <person name="Salamov A."/>
            <person name="Andreopoulos B."/>
            <person name="Baker S."/>
            <person name="Barry K."/>
            <person name="Bills G."/>
            <person name="Bluhm B."/>
            <person name="Cannon C."/>
            <person name="Castanera R."/>
            <person name="Culley D."/>
            <person name="Daum C."/>
            <person name="Ezra D."/>
            <person name="Gonzalez J."/>
            <person name="Henrissat B."/>
            <person name="Kuo A."/>
            <person name="Liang C."/>
            <person name="Lipzen A."/>
            <person name="Lutzoni F."/>
            <person name="Magnuson J."/>
            <person name="Mondo S."/>
            <person name="Nolan M."/>
            <person name="Ohm R."/>
            <person name="Pangilinan J."/>
            <person name="Park H.-J."/>
            <person name="Ramirez L."/>
            <person name="Alfaro M."/>
            <person name="Sun H."/>
            <person name="Tritt A."/>
            <person name="Yoshinaga Y."/>
            <person name="Zwiers L.-H."/>
            <person name="Turgeon B."/>
            <person name="Goodwin S."/>
            <person name="Spatafora J."/>
            <person name="Crous P."/>
            <person name="Grigoriev I."/>
        </authorList>
    </citation>
    <scope>NUCLEOTIDE SEQUENCE</scope>
    <source>
        <strain evidence="10">CBS 161.51</strain>
    </source>
</reference>
<dbReference type="AlphaFoldDB" id="A0A6A5SET4"/>
<dbReference type="GO" id="GO:0004497">
    <property type="term" value="F:monooxygenase activity"/>
    <property type="evidence" value="ECO:0007669"/>
    <property type="project" value="UniProtKB-KW"/>
</dbReference>
<dbReference type="PRINTS" id="PR00465">
    <property type="entry name" value="EP450IV"/>
</dbReference>
<dbReference type="Pfam" id="PF00067">
    <property type="entry name" value="p450"/>
    <property type="match status" value="1"/>
</dbReference>
<dbReference type="SUPFAM" id="SSF48264">
    <property type="entry name" value="Cytochrome P450"/>
    <property type="match status" value="1"/>
</dbReference>
<evidence type="ECO:0000256" key="8">
    <source>
        <dbReference type="ARBA" id="ARBA00023033"/>
    </source>
</evidence>
<evidence type="ECO:0000256" key="7">
    <source>
        <dbReference type="ARBA" id="ARBA00023004"/>
    </source>
</evidence>
<protein>
    <submittedName>
        <fullName evidence="10">Cytochrome P450 monooxygenase-like protein</fullName>
    </submittedName>
</protein>
<sequence length="532" mass="59663">MSFIMSIPGLSRIPYAPSDLSPGALMQSFPAMMAISLVAMVVISVVVMNNGKQKPPLANPPRWNQTTLSKRIEFHRNGRAILSDARKRYGKQPYRLIVDAGECLILPPEYAVTIRNNMDLSFAKATEKNFSGHVPGFEMYAALLHEKRLVQSVVQDQLTKFLNVLTKPLSEEATHALDVIFGQDAEWKETIIAESILQLVARLSTRVFLGDTMCRNTAWLEASKAYTVASFTMTLKMTALPSSVKFLVPWFSSEAKNVFKHGATCREILTPLLTQRRALRAEARRNGKPEPVFNDMIDWFEQKSGGEGYDPALFQTALSFLAINTTSKLLTHAITLLANEPQYVEALREEIVRVLTADGLTKAALANLTLMDSALKESQRYRPAAFLTMRRQARRTVVLPDGLVINKGEQIAVDGFNMSDPTVYPDAHKYDIYRYQRMRANVDRSTVSQAHLVSTGPNNLSFGHGAQACPGRFFAANEVKIALCHMLLKYDWELAEDTDLEARLVFGETEALNKGNKLRFRRRKEELDLEGL</sequence>
<dbReference type="PANTHER" id="PTHR46206:SF2">
    <property type="entry name" value="CYTOCHROME P450 MONOOXYGENASE AUSG-RELATED"/>
    <property type="match status" value="1"/>
</dbReference>
<organism evidence="10 11">
    <name type="scientific">Clathrospora elynae</name>
    <dbReference type="NCBI Taxonomy" id="706981"/>
    <lineage>
        <taxon>Eukaryota</taxon>
        <taxon>Fungi</taxon>
        <taxon>Dikarya</taxon>
        <taxon>Ascomycota</taxon>
        <taxon>Pezizomycotina</taxon>
        <taxon>Dothideomycetes</taxon>
        <taxon>Pleosporomycetidae</taxon>
        <taxon>Pleosporales</taxon>
        <taxon>Diademaceae</taxon>
        <taxon>Clathrospora</taxon>
    </lineage>
</organism>
<dbReference type="GO" id="GO:0005506">
    <property type="term" value="F:iron ion binding"/>
    <property type="evidence" value="ECO:0007669"/>
    <property type="project" value="InterPro"/>
</dbReference>
<dbReference type="InterPro" id="IPR001128">
    <property type="entry name" value="Cyt_P450"/>
</dbReference>
<evidence type="ECO:0000313" key="11">
    <source>
        <dbReference type="Proteomes" id="UP000800038"/>
    </source>
</evidence>
<gene>
    <name evidence="10" type="ORF">EJ02DRAFT_386357</name>
</gene>
<accession>A0A6A5SET4</accession>
<dbReference type="GO" id="GO:0016705">
    <property type="term" value="F:oxidoreductase activity, acting on paired donors, with incorporation or reduction of molecular oxygen"/>
    <property type="evidence" value="ECO:0007669"/>
    <property type="project" value="InterPro"/>
</dbReference>
<evidence type="ECO:0000256" key="6">
    <source>
        <dbReference type="ARBA" id="ARBA00023002"/>
    </source>
</evidence>
<keyword evidence="11" id="KW-1185">Reference proteome</keyword>
<evidence type="ECO:0000256" key="4">
    <source>
        <dbReference type="ARBA" id="ARBA00022617"/>
    </source>
</evidence>